<gene>
    <name evidence="5" type="ORF">CC117_24545</name>
</gene>
<proteinExistence type="predicted"/>
<feature type="region of interest" description="Disordered" evidence="3">
    <location>
        <begin position="255"/>
        <end position="283"/>
    </location>
</feature>
<keyword evidence="1 2" id="KW-0238">DNA-binding</keyword>
<feature type="domain" description="HTH tetR-type" evidence="4">
    <location>
        <begin position="75"/>
        <end position="138"/>
    </location>
</feature>
<dbReference type="GO" id="GO:0003677">
    <property type="term" value="F:DNA binding"/>
    <property type="evidence" value="ECO:0007669"/>
    <property type="project" value="UniProtKB-UniRule"/>
</dbReference>
<sequence length="283" mass="30379">MAASAHPDDDTAGITHTAGTGTSVHTTDGGDGSGDDGSGAFGGDDDDRAEGESEEDGASPDRRRYDSPLRRRRAAETRERIVAAGSALVHGFPTWDWSSLTFRAVADRAGVSERTVYRHFATERQLHDAVMGRLEEEVGLSYDQLRLDDLPALADRVLASLSTFEVWRGVAAYPQPPFVAEDERRRAALLRAVTEAAPSSWSQEQRLEAAAAIDVLWNLPTFERLITGWKLDAAQATSTVTWAIGLLVEAVRGRPPGTLPVPGQPAPDRPPAVPPVPGQIGPD</sequence>
<feature type="compositionally biased region" description="Gly residues" evidence="3">
    <location>
        <begin position="29"/>
        <end position="42"/>
    </location>
</feature>
<reference evidence="6" key="1">
    <citation type="submission" date="2016-07" db="EMBL/GenBank/DDBJ databases">
        <title>Sequence Frankia sp. strain CcI1.17.</title>
        <authorList>
            <person name="Ghodhbane-Gtari F."/>
            <person name="Swanson E."/>
            <person name="Gueddou A."/>
            <person name="Morris K."/>
            <person name="Hezbri K."/>
            <person name="Ktari A."/>
            <person name="Nouioui I."/>
            <person name="Abebe-Akele F."/>
            <person name="Simpson S."/>
            <person name="Thomas K."/>
            <person name="Gtari M."/>
            <person name="Tisa L.S."/>
            <person name="Hurst S."/>
        </authorList>
    </citation>
    <scope>NUCLEOTIDE SEQUENCE [LARGE SCALE GENOMIC DNA]</scope>
    <source>
        <strain evidence="6">Cc1.17</strain>
    </source>
</reference>
<dbReference type="InterPro" id="IPR009057">
    <property type="entry name" value="Homeodomain-like_sf"/>
</dbReference>
<dbReference type="RefSeq" id="WP_071087688.1">
    <property type="nucleotide sequence ID" value="NZ_MBLM01000137.1"/>
</dbReference>
<feature type="compositionally biased region" description="Basic and acidic residues" evidence="3">
    <location>
        <begin position="59"/>
        <end position="72"/>
    </location>
</feature>
<dbReference type="OrthoDB" id="9816296at2"/>
<feature type="compositionally biased region" description="Low complexity" evidence="3">
    <location>
        <begin position="12"/>
        <end position="22"/>
    </location>
</feature>
<dbReference type="InterPro" id="IPR001647">
    <property type="entry name" value="HTH_TetR"/>
</dbReference>
<organism evidence="5 6">
    <name type="scientific">Parafrankia colletiae</name>
    <dbReference type="NCBI Taxonomy" id="573497"/>
    <lineage>
        <taxon>Bacteria</taxon>
        <taxon>Bacillati</taxon>
        <taxon>Actinomycetota</taxon>
        <taxon>Actinomycetes</taxon>
        <taxon>Frankiales</taxon>
        <taxon>Frankiaceae</taxon>
        <taxon>Parafrankia</taxon>
    </lineage>
</organism>
<feature type="compositionally biased region" description="Acidic residues" evidence="3">
    <location>
        <begin position="43"/>
        <end position="58"/>
    </location>
</feature>
<dbReference type="Gene3D" id="1.10.357.10">
    <property type="entry name" value="Tetracycline Repressor, domain 2"/>
    <property type="match status" value="1"/>
</dbReference>
<dbReference type="Pfam" id="PF00440">
    <property type="entry name" value="TetR_N"/>
    <property type="match status" value="1"/>
</dbReference>
<evidence type="ECO:0000256" key="2">
    <source>
        <dbReference type="PROSITE-ProRule" id="PRU00335"/>
    </source>
</evidence>
<name>A0A1S1QD41_9ACTN</name>
<protein>
    <submittedName>
        <fullName evidence="5">TetR family transcriptional regulator</fullName>
    </submittedName>
</protein>
<evidence type="ECO:0000313" key="6">
    <source>
        <dbReference type="Proteomes" id="UP000179627"/>
    </source>
</evidence>
<keyword evidence="6" id="KW-1185">Reference proteome</keyword>
<feature type="DNA-binding region" description="H-T-H motif" evidence="2">
    <location>
        <begin position="101"/>
        <end position="120"/>
    </location>
</feature>
<feature type="compositionally biased region" description="Pro residues" evidence="3">
    <location>
        <begin position="257"/>
        <end position="277"/>
    </location>
</feature>
<accession>A0A1S1QD41</accession>
<dbReference type="Proteomes" id="UP000179627">
    <property type="component" value="Unassembled WGS sequence"/>
</dbReference>
<dbReference type="EMBL" id="MBLM01000137">
    <property type="protein sequence ID" value="OHV32718.1"/>
    <property type="molecule type" value="Genomic_DNA"/>
</dbReference>
<evidence type="ECO:0000256" key="1">
    <source>
        <dbReference type="ARBA" id="ARBA00023125"/>
    </source>
</evidence>
<feature type="region of interest" description="Disordered" evidence="3">
    <location>
        <begin position="1"/>
        <end position="72"/>
    </location>
</feature>
<evidence type="ECO:0000313" key="5">
    <source>
        <dbReference type="EMBL" id="OHV32718.1"/>
    </source>
</evidence>
<dbReference type="SUPFAM" id="SSF46689">
    <property type="entry name" value="Homeodomain-like"/>
    <property type="match status" value="1"/>
</dbReference>
<evidence type="ECO:0000256" key="3">
    <source>
        <dbReference type="SAM" id="MobiDB-lite"/>
    </source>
</evidence>
<comment type="caution">
    <text evidence="5">The sequence shown here is derived from an EMBL/GenBank/DDBJ whole genome shotgun (WGS) entry which is preliminary data.</text>
</comment>
<dbReference type="AlphaFoldDB" id="A0A1S1QD41"/>
<evidence type="ECO:0000259" key="4">
    <source>
        <dbReference type="PROSITE" id="PS50977"/>
    </source>
</evidence>
<dbReference type="PROSITE" id="PS50977">
    <property type="entry name" value="HTH_TETR_2"/>
    <property type="match status" value="1"/>
</dbReference>